<evidence type="ECO:0000256" key="2">
    <source>
        <dbReference type="ARBA" id="ARBA00023235"/>
    </source>
</evidence>
<dbReference type="GO" id="GO:0120159">
    <property type="term" value="F:rRNA pseudouridine synthase activity"/>
    <property type="evidence" value="ECO:0007669"/>
    <property type="project" value="UniProtKB-ARBA"/>
</dbReference>
<dbReference type="CDD" id="cd02554">
    <property type="entry name" value="PseudoU_synth_RluF"/>
    <property type="match status" value="1"/>
</dbReference>
<sequence length="232" mass="26307">MNIFKFISENGNLSRREAKRLLEDGKLTCNGERCTSKTELTEGDVLLINGKPLEKKGEPIYLMFNKPIGVTTTAAKHIEGNIIDYIGYPERVFPIGRLDKASQGLILLTNDGQFSNRISHSDYEHEKEYIVTLNKPFTSWFVEQMAQGVQLPEVKTKPCVVEAIDSETFRIVLTQGLNRQIRRMSRALGYTVTSLKRIRIMSLSLDTLPIGEYRAISEQELLCLKEELGAHD</sequence>
<dbReference type="OrthoDB" id="9807213at2"/>
<dbReference type="Gene3D" id="3.10.290.10">
    <property type="entry name" value="RNA-binding S4 domain"/>
    <property type="match status" value="1"/>
</dbReference>
<dbReference type="InterPro" id="IPR020094">
    <property type="entry name" value="TruA/RsuA/RluB/E/F_N"/>
</dbReference>
<dbReference type="Pfam" id="PF01479">
    <property type="entry name" value="S4"/>
    <property type="match status" value="1"/>
</dbReference>
<dbReference type="RefSeq" id="WP_007202864.1">
    <property type="nucleotide sequence ID" value="NZ_AKKV01000030.1"/>
</dbReference>
<keyword evidence="2 4" id="KW-0413">Isomerase</keyword>
<comment type="similarity">
    <text evidence="1 4">Belongs to the pseudouridine synthase RsuA family.</text>
</comment>
<accession>I8IZ77</accession>
<dbReference type="FunFam" id="3.30.70.1560:FF:000002">
    <property type="entry name" value="Pseudouridine synthase"/>
    <property type="match status" value="1"/>
</dbReference>
<evidence type="ECO:0000256" key="1">
    <source>
        <dbReference type="ARBA" id="ARBA00008348"/>
    </source>
</evidence>
<dbReference type="eggNOG" id="COG1187">
    <property type="taxonomic scope" value="Bacteria"/>
</dbReference>
<keyword evidence="7" id="KW-1185">Reference proteome</keyword>
<dbReference type="EC" id="5.4.99.-" evidence="4"/>
<reference evidence="6 7" key="1">
    <citation type="journal article" date="2012" name="J. Bacteriol.">
        <title>Genome of Bacillus macauensis ZFHKF-1, a Long-Chain-Forming Bacterium.</title>
        <authorList>
            <person name="Cai L."/>
            <person name="Zhang T."/>
        </authorList>
    </citation>
    <scope>NUCLEOTIDE SEQUENCE [LARGE SCALE GENOMIC DNA]</scope>
    <source>
        <strain evidence="6 7">ZFHKF-1</strain>
    </source>
</reference>
<dbReference type="PATRIC" id="fig|1196324.3.peg.2849"/>
<dbReference type="SMART" id="SM00363">
    <property type="entry name" value="S4"/>
    <property type="match status" value="1"/>
</dbReference>
<feature type="domain" description="RNA-binding S4" evidence="5">
    <location>
        <begin position="1"/>
        <end position="58"/>
    </location>
</feature>
<protein>
    <recommendedName>
        <fullName evidence="4">Pseudouridine synthase</fullName>
        <ecNumber evidence="4">5.4.99.-</ecNumber>
    </recommendedName>
</protein>
<dbReference type="Gene3D" id="3.30.70.580">
    <property type="entry name" value="Pseudouridine synthase I, catalytic domain, N-terminal subdomain"/>
    <property type="match status" value="1"/>
</dbReference>
<dbReference type="InterPro" id="IPR018496">
    <property type="entry name" value="PsdUridine_synth_RsuA/RluB_CS"/>
</dbReference>
<dbReference type="InterPro" id="IPR002942">
    <property type="entry name" value="S4_RNA-bd"/>
</dbReference>
<evidence type="ECO:0000259" key="5">
    <source>
        <dbReference type="SMART" id="SM00363"/>
    </source>
</evidence>
<comment type="caution">
    <text evidence="6">The sequence shown here is derived from an EMBL/GenBank/DDBJ whole genome shotgun (WGS) entry which is preliminary data.</text>
</comment>
<dbReference type="AlphaFoldDB" id="I8IZ77"/>
<organism evidence="6 7">
    <name type="scientific">Fictibacillus macauensis ZFHKF-1</name>
    <dbReference type="NCBI Taxonomy" id="1196324"/>
    <lineage>
        <taxon>Bacteria</taxon>
        <taxon>Bacillati</taxon>
        <taxon>Bacillota</taxon>
        <taxon>Bacilli</taxon>
        <taxon>Bacillales</taxon>
        <taxon>Fictibacillaceae</taxon>
        <taxon>Fictibacillus</taxon>
    </lineage>
</organism>
<dbReference type="InterPro" id="IPR050343">
    <property type="entry name" value="RsuA_PseudoU_synthase"/>
</dbReference>
<keyword evidence="3" id="KW-0694">RNA-binding</keyword>
<dbReference type="GO" id="GO:0000455">
    <property type="term" value="P:enzyme-directed rRNA pseudouridine synthesis"/>
    <property type="evidence" value="ECO:0007669"/>
    <property type="project" value="UniProtKB-ARBA"/>
</dbReference>
<dbReference type="STRING" id="1196324.A374_13930"/>
<dbReference type="NCBIfam" id="TIGR00093">
    <property type="entry name" value="pseudouridine synthase"/>
    <property type="match status" value="1"/>
</dbReference>
<dbReference type="EMBL" id="AKKV01000030">
    <property type="protein sequence ID" value="EIT84796.1"/>
    <property type="molecule type" value="Genomic_DNA"/>
</dbReference>
<dbReference type="PANTHER" id="PTHR47683:SF2">
    <property type="entry name" value="RNA-BINDING S4 DOMAIN-CONTAINING PROTEIN"/>
    <property type="match status" value="1"/>
</dbReference>
<dbReference type="InterPro" id="IPR042092">
    <property type="entry name" value="PsdUridine_s_RsuA/RluB/E/F_cat"/>
</dbReference>
<gene>
    <name evidence="6" type="ORF">A374_13930</name>
</gene>
<dbReference type="InterPro" id="IPR036986">
    <property type="entry name" value="S4_RNA-bd_sf"/>
</dbReference>
<dbReference type="Gene3D" id="3.30.70.1560">
    <property type="entry name" value="Alpha-L RNA-binding motif"/>
    <property type="match status" value="1"/>
</dbReference>
<dbReference type="InterPro" id="IPR006145">
    <property type="entry name" value="PsdUridine_synth_RsuA/RluA"/>
</dbReference>
<dbReference type="GO" id="GO:0003723">
    <property type="term" value="F:RNA binding"/>
    <property type="evidence" value="ECO:0007669"/>
    <property type="project" value="UniProtKB-KW"/>
</dbReference>
<dbReference type="PROSITE" id="PS01149">
    <property type="entry name" value="PSI_RSU"/>
    <property type="match status" value="1"/>
</dbReference>
<dbReference type="SUPFAM" id="SSF55120">
    <property type="entry name" value="Pseudouridine synthase"/>
    <property type="match status" value="1"/>
</dbReference>
<dbReference type="InterPro" id="IPR020103">
    <property type="entry name" value="PsdUridine_synth_cat_dom_sf"/>
</dbReference>
<name>I8IZ77_9BACL</name>
<dbReference type="PANTHER" id="PTHR47683">
    <property type="entry name" value="PSEUDOURIDINE SYNTHASE FAMILY PROTEIN-RELATED"/>
    <property type="match status" value="1"/>
</dbReference>
<dbReference type="InterPro" id="IPR000748">
    <property type="entry name" value="PsdUridine_synth_RsuA/RluB/E/F"/>
</dbReference>
<dbReference type="Proteomes" id="UP000004080">
    <property type="component" value="Unassembled WGS sequence"/>
</dbReference>
<evidence type="ECO:0000313" key="7">
    <source>
        <dbReference type="Proteomes" id="UP000004080"/>
    </source>
</evidence>
<dbReference type="CDD" id="cd00165">
    <property type="entry name" value="S4"/>
    <property type="match status" value="1"/>
</dbReference>
<evidence type="ECO:0000313" key="6">
    <source>
        <dbReference type="EMBL" id="EIT84796.1"/>
    </source>
</evidence>
<evidence type="ECO:0000256" key="3">
    <source>
        <dbReference type="PROSITE-ProRule" id="PRU00182"/>
    </source>
</evidence>
<dbReference type="SUPFAM" id="SSF55174">
    <property type="entry name" value="Alpha-L RNA-binding motif"/>
    <property type="match status" value="1"/>
</dbReference>
<proteinExistence type="inferred from homology"/>
<evidence type="ECO:0000256" key="4">
    <source>
        <dbReference type="RuleBase" id="RU003887"/>
    </source>
</evidence>
<dbReference type="Pfam" id="PF00849">
    <property type="entry name" value="PseudoU_synth_2"/>
    <property type="match status" value="1"/>
</dbReference>
<dbReference type="PROSITE" id="PS50889">
    <property type="entry name" value="S4"/>
    <property type="match status" value="1"/>
</dbReference>